<gene>
    <name evidence="2" type="ORF">CON36_34545</name>
</gene>
<feature type="coiled-coil region" evidence="1">
    <location>
        <begin position="128"/>
        <end position="155"/>
    </location>
</feature>
<protein>
    <submittedName>
        <fullName evidence="2">Uncharacterized protein</fullName>
    </submittedName>
</protein>
<dbReference type="EMBL" id="NVMX01000221">
    <property type="protein sequence ID" value="PDZ94284.1"/>
    <property type="molecule type" value="Genomic_DNA"/>
</dbReference>
<evidence type="ECO:0000313" key="3">
    <source>
        <dbReference type="Proteomes" id="UP000219922"/>
    </source>
</evidence>
<accession>A0A9X6SSN1</accession>
<name>A0A9X6SSN1_BACCE</name>
<evidence type="ECO:0000256" key="1">
    <source>
        <dbReference type="SAM" id="Coils"/>
    </source>
</evidence>
<dbReference type="RefSeq" id="WP_098007125.1">
    <property type="nucleotide sequence ID" value="NZ_NUJB01000045.1"/>
</dbReference>
<proteinExistence type="predicted"/>
<evidence type="ECO:0000313" key="2">
    <source>
        <dbReference type="EMBL" id="PDZ94284.1"/>
    </source>
</evidence>
<dbReference type="AlphaFoldDB" id="A0A9X6SSN1"/>
<dbReference type="Proteomes" id="UP000219922">
    <property type="component" value="Unassembled WGS sequence"/>
</dbReference>
<reference evidence="2 3" key="1">
    <citation type="submission" date="2017-09" db="EMBL/GenBank/DDBJ databases">
        <title>Large-scale bioinformatics analysis of Bacillus genomes uncovers conserved roles of natural products in bacterial physiology.</title>
        <authorList>
            <consortium name="Agbiome Team Llc"/>
            <person name="Bleich R.M."/>
            <person name="Grubbs K.J."/>
            <person name="Santa Maria K.C."/>
            <person name="Allen S.E."/>
            <person name="Farag S."/>
            <person name="Shank E.A."/>
            <person name="Bowers A."/>
        </authorList>
    </citation>
    <scope>NUCLEOTIDE SEQUENCE [LARGE SCALE GENOMIC DNA]</scope>
    <source>
        <strain evidence="2 3">AFS092789</strain>
    </source>
</reference>
<sequence>MKQKIMQLIQESIKERWEKNKLPILINAQENIDIEDVDLVDVSFDMKQSKNLEFEYEQCILHFQVKGKEVKVDYLGEDESEDICVEELLPNNLYVIAENSENGGDVFFYEKTNVEYEMNYDLVRTLNKLEIREVIESYKDELKEAENEYVQGKDVEFFEKHKDYLSGVVSVKNSLGSTVTLILESGMPLHVRKFDIENWEYKQKGQ</sequence>
<keyword evidence="1" id="KW-0175">Coiled coil</keyword>
<organism evidence="2 3">
    <name type="scientific">Bacillus cereus</name>
    <dbReference type="NCBI Taxonomy" id="1396"/>
    <lineage>
        <taxon>Bacteria</taxon>
        <taxon>Bacillati</taxon>
        <taxon>Bacillota</taxon>
        <taxon>Bacilli</taxon>
        <taxon>Bacillales</taxon>
        <taxon>Bacillaceae</taxon>
        <taxon>Bacillus</taxon>
        <taxon>Bacillus cereus group</taxon>
    </lineage>
</organism>
<comment type="caution">
    <text evidence="2">The sequence shown here is derived from an EMBL/GenBank/DDBJ whole genome shotgun (WGS) entry which is preliminary data.</text>
</comment>